<dbReference type="InterPro" id="IPR020472">
    <property type="entry name" value="WD40_PAC1"/>
</dbReference>
<comment type="subcellular location">
    <subcellularLocation>
        <location evidence="1">Nucleus speckle</location>
    </subcellularLocation>
</comment>
<gene>
    <name evidence="10" type="ORF">CONCODRAFT_51652</name>
</gene>
<dbReference type="PROSITE" id="PS50896">
    <property type="entry name" value="LISH"/>
    <property type="match status" value="1"/>
</dbReference>
<dbReference type="SUPFAM" id="SSF50978">
    <property type="entry name" value="WD40 repeat-like"/>
    <property type="match status" value="1"/>
</dbReference>
<keyword evidence="3" id="KW-0507">mRNA processing</keyword>
<keyword evidence="11" id="KW-1185">Reference proteome</keyword>
<dbReference type="InterPro" id="IPR006594">
    <property type="entry name" value="LisH"/>
</dbReference>
<dbReference type="EMBL" id="KQ964583">
    <property type="protein sequence ID" value="KXN68309.1"/>
    <property type="molecule type" value="Genomic_DNA"/>
</dbReference>
<feature type="repeat" description="WD" evidence="8">
    <location>
        <begin position="434"/>
        <end position="475"/>
    </location>
</feature>
<dbReference type="PROSITE" id="PS50082">
    <property type="entry name" value="WD_REPEATS_2"/>
    <property type="match status" value="7"/>
</dbReference>
<dbReference type="InterPro" id="IPR036322">
    <property type="entry name" value="WD40_repeat_dom_sf"/>
</dbReference>
<dbReference type="InterPro" id="IPR045184">
    <property type="entry name" value="SMU1"/>
</dbReference>
<evidence type="ECO:0000256" key="1">
    <source>
        <dbReference type="ARBA" id="ARBA00004324"/>
    </source>
</evidence>
<comment type="similarity">
    <text evidence="6">Belongs to the WD repeat SMU1 family.</text>
</comment>
<dbReference type="STRING" id="796925.A0A137P0C0"/>
<proteinExistence type="inferred from homology"/>
<dbReference type="AlphaFoldDB" id="A0A137P0C0"/>
<feature type="repeat" description="WD" evidence="8">
    <location>
        <begin position="261"/>
        <end position="304"/>
    </location>
</feature>
<dbReference type="Proteomes" id="UP000070444">
    <property type="component" value="Unassembled WGS sequence"/>
</dbReference>
<evidence type="ECO:0000256" key="4">
    <source>
        <dbReference type="ARBA" id="ARBA00022737"/>
    </source>
</evidence>
<dbReference type="SMART" id="SM00320">
    <property type="entry name" value="WD40"/>
    <property type="match status" value="7"/>
</dbReference>
<evidence type="ECO:0000256" key="2">
    <source>
        <dbReference type="ARBA" id="ARBA00022574"/>
    </source>
</evidence>
<evidence type="ECO:0000256" key="7">
    <source>
        <dbReference type="ARBA" id="ARBA00026184"/>
    </source>
</evidence>
<dbReference type="GO" id="GO:0000398">
    <property type="term" value="P:mRNA splicing, via spliceosome"/>
    <property type="evidence" value="ECO:0007669"/>
    <property type="project" value="InterPro"/>
</dbReference>
<keyword evidence="5" id="KW-0508">mRNA splicing</keyword>
<dbReference type="PROSITE" id="PS50897">
    <property type="entry name" value="CTLH"/>
    <property type="match status" value="1"/>
</dbReference>
<evidence type="ECO:0000256" key="3">
    <source>
        <dbReference type="ARBA" id="ARBA00022664"/>
    </source>
</evidence>
<feature type="repeat" description="WD" evidence="8">
    <location>
        <begin position="497"/>
        <end position="519"/>
    </location>
</feature>
<dbReference type="PRINTS" id="PR00320">
    <property type="entry name" value="GPROTEINBRPT"/>
</dbReference>
<dbReference type="InterPro" id="IPR015943">
    <property type="entry name" value="WD40/YVTN_repeat-like_dom_sf"/>
</dbReference>
<evidence type="ECO:0000313" key="11">
    <source>
        <dbReference type="Proteomes" id="UP000070444"/>
    </source>
</evidence>
<dbReference type="PANTHER" id="PTHR22848">
    <property type="entry name" value="WD40 REPEAT PROTEIN"/>
    <property type="match status" value="1"/>
</dbReference>
<dbReference type="PROSITE" id="PS00678">
    <property type="entry name" value="WD_REPEATS_1"/>
    <property type="match status" value="4"/>
</dbReference>
<dbReference type="InterPro" id="IPR001680">
    <property type="entry name" value="WD40_rpt"/>
</dbReference>
<dbReference type="PROSITE" id="PS50294">
    <property type="entry name" value="WD_REPEATS_REGION"/>
    <property type="match status" value="6"/>
</dbReference>
<keyword evidence="4" id="KW-0677">Repeat</keyword>
<accession>A0A137P0C0</accession>
<dbReference type="OMA" id="EYRGWTA"/>
<evidence type="ECO:0000313" key="10">
    <source>
        <dbReference type="EMBL" id="KXN68309.1"/>
    </source>
</evidence>
<keyword evidence="2 8" id="KW-0853">WD repeat</keyword>
<dbReference type="OrthoDB" id="674604at2759"/>
<reference evidence="10 11" key="1">
    <citation type="journal article" date="2015" name="Genome Biol. Evol.">
        <title>Phylogenomic analyses indicate that early fungi evolved digesting cell walls of algal ancestors of land plants.</title>
        <authorList>
            <person name="Chang Y."/>
            <person name="Wang S."/>
            <person name="Sekimoto S."/>
            <person name="Aerts A.L."/>
            <person name="Choi C."/>
            <person name="Clum A."/>
            <person name="LaButti K.M."/>
            <person name="Lindquist E.A."/>
            <person name="Yee Ngan C."/>
            <person name="Ohm R.A."/>
            <person name="Salamov A.A."/>
            <person name="Grigoriev I.V."/>
            <person name="Spatafora J.W."/>
            <person name="Berbee M.L."/>
        </authorList>
    </citation>
    <scope>NUCLEOTIDE SEQUENCE [LARGE SCALE GENOMIC DNA]</scope>
    <source>
        <strain evidence="10 11">NRRL 28638</strain>
    </source>
</reference>
<dbReference type="Pfam" id="PF00400">
    <property type="entry name" value="WD40"/>
    <property type="match status" value="7"/>
</dbReference>
<evidence type="ECO:0000259" key="9">
    <source>
        <dbReference type="PROSITE" id="PS50897"/>
    </source>
</evidence>
<dbReference type="CDD" id="cd00200">
    <property type="entry name" value="WD40"/>
    <property type="match status" value="1"/>
</dbReference>
<feature type="repeat" description="WD" evidence="8">
    <location>
        <begin position="305"/>
        <end position="346"/>
    </location>
</feature>
<dbReference type="Gene3D" id="2.130.10.10">
    <property type="entry name" value="YVTN repeat-like/Quinoprotein amine dehydrogenase"/>
    <property type="match status" value="2"/>
</dbReference>
<dbReference type="InterPro" id="IPR019775">
    <property type="entry name" value="WD40_repeat_CS"/>
</dbReference>
<protein>
    <recommendedName>
        <fullName evidence="7">WD40 repeat-containing protein SMU1</fullName>
    </recommendedName>
</protein>
<evidence type="ECO:0000256" key="6">
    <source>
        <dbReference type="ARBA" id="ARBA00025801"/>
    </source>
</evidence>
<feature type="domain" description="CTLH" evidence="9">
    <location>
        <begin position="82"/>
        <end position="134"/>
    </location>
</feature>
<feature type="repeat" description="WD" evidence="8">
    <location>
        <begin position="350"/>
        <end position="391"/>
    </location>
</feature>
<evidence type="ECO:0000256" key="8">
    <source>
        <dbReference type="PROSITE-ProRule" id="PRU00221"/>
    </source>
</evidence>
<dbReference type="InterPro" id="IPR006595">
    <property type="entry name" value="CTLH_C"/>
</dbReference>
<feature type="repeat" description="WD" evidence="8">
    <location>
        <begin position="520"/>
        <end position="551"/>
    </location>
</feature>
<feature type="repeat" description="WD" evidence="8">
    <location>
        <begin position="392"/>
        <end position="433"/>
    </location>
</feature>
<name>A0A137P0C0_CONC2</name>
<dbReference type="GO" id="GO:0016607">
    <property type="term" value="C:nuclear speck"/>
    <property type="evidence" value="ECO:0007669"/>
    <property type="project" value="UniProtKB-SubCell"/>
</dbReference>
<sequence length="558" mass="63636">MEDEIESLTKSTEDIEITFDKSQIKRISNVNNLFDSNNPSIKQDIIRMISQYLVSEGYSLTNTILSDEAQLKQIEFESLQTDLNRLKSLILEGNWNEVNENYCNKPFLTQHKYFCYAVYRQQFLELIEYREMQKAFTFLNKRLKPLEHLERTSGEFQDMCYLLTAKSVHEATSFRNWEGVGPSRERLVEELMHLMEIEGLDRPYQSNSTLPPNHLVSLLKQSIAYQVQSSNRYIPNIQPKVETLLQNYSSPMIPNYLKRSFVGHKANVKCCQFLDFQDNEWILSGSSDSHVKIWDLETSECVYTLEGHQGRVWDLAVSKYDPFFASASGDSTVKIWNLRPSESPVNSLVLSGHSNDVYSVDIHPNQPQVATSGYDKTVRIYDIHQGSIIRTFSGHNLSVAKSIYNPEGNLLISGSKDNTVKFWDVLSGLCIRTLSSHLGEVTSVQLNAAGNLLLTSSKDSSIRLWDIRMTRPLKRFKGHQNTSKNFIRARFGPQSHIVGGSEDGSVYLWDLESGDMVQKLKGHQGVVFDVAYHPVSSSLISCSNDGLLMEWGFNPDLY</sequence>
<organism evidence="10 11">
    <name type="scientific">Conidiobolus coronatus (strain ATCC 28846 / CBS 209.66 / NRRL 28638)</name>
    <name type="common">Delacroixia coronata</name>
    <dbReference type="NCBI Taxonomy" id="796925"/>
    <lineage>
        <taxon>Eukaryota</taxon>
        <taxon>Fungi</taxon>
        <taxon>Fungi incertae sedis</taxon>
        <taxon>Zoopagomycota</taxon>
        <taxon>Entomophthoromycotina</taxon>
        <taxon>Entomophthoromycetes</taxon>
        <taxon>Entomophthorales</taxon>
        <taxon>Ancylistaceae</taxon>
        <taxon>Conidiobolus</taxon>
    </lineage>
</organism>
<evidence type="ECO:0000256" key="5">
    <source>
        <dbReference type="ARBA" id="ARBA00023187"/>
    </source>
</evidence>